<dbReference type="RefSeq" id="WP_184824230.1">
    <property type="nucleotide sequence ID" value="NZ_JACHMM010000001.1"/>
</dbReference>
<evidence type="ECO:0000313" key="2">
    <source>
        <dbReference type="Proteomes" id="UP000542813"/>
    </source>
</evidence>
<dbReference type="InterPro" id="IPR001387">
    <property type="entry name" value="Cro/C1-type_HTH"/>
</dbReference>
<dbReference type="EMBL" id="JACHMM010000001">
    <property type="protein sequence ID" value="MBB5789091.1"/>
    <property type="molecule type" value="Genomic_DNA"/>
</dbReference>
<name>A0A7W9GST3_9ACTN</name>
<protein>
    <submittedName>
        <fullName evidence="1">Transcriptional regulator with XRE-family HTH domain</fullName>
    </submittedName>
</protein>
<dbReference type="InterPro" id="IPR010982">
    <property type="entry name" value="Lambda_DNA-bd_dom_sf"/>
</dbReference>
<proteinExistence type="predicted"/>
<dbReference type="Proteomes" id="UP000542813">
    <property type="component" value="Unassembled WGS sequence"/>
</dbReference>
<dbReference type="CDD" id="cd00093">
    <property type="entry name" value="HTH_XRE"/>
    <property type="match status" value="1"/>
</dbReference>
<dbReference type="GO" id="GO:0003677">
    <property type="term" value="F:DNA binding"/>
    <property type="evidence" value="ECO:0007669"/>
    <property type="project" value="InterPro"/>
</dbReference>
<keyword evidence="2" id="KW-1185">Reference proteome</keyword>
<sequence>MADVDANRAAQRDIYGEPLGAIVDRCRATLGLTQGRVAALLGISAPMLSQVMSGQRIKIGNPAAVERLRAMVEATDAVAAGRLAGADAIARIEAAGGPGELLTGATTRRTSAREIAEQVQSLFRRVASASDYLSAAGRIEDAHPEIAELLRVYGAGRTDDAVAHLAGPVTAP</sequence>
<organism evidence="1 2">
    <name type="scientific">Jiangella mangrovi</name>
    <dbReference type="NCBI Taxonomy" id="1524084"/>
    <lineage>
        <taxon>Bacteria</taxon>
        <taxon>Bacillati</taxon>
        <taxon>Actinomycetota</taxon>
        <taxon>Actinomycetes</taxon>
        <taxon>Jiangellales</taxon>
        <taxon>Jiangellaceae</taxon>
        <taxon>Jiangella</taxon>
    </lineage>
</organism>
<evidence type="ECO:0000313" key="1">
    <source>
        <dbReference type="EMBL" id="MBB5789091.1"/>
    </source>
</evidence>
<dbReference type="AlphaFoldDB" id="A0A7W9GST3"/>
<reference evidence="1 2" key="1">
    <citation type="submission" date="2020-08" db="EMBL/GenBank/DDBJ databases">
        <title>Sequencing the genomes of 1000 actinobacteria strains.</title>
        <authorList>
            <person name="Klenk H.-P."/>
        </authorList>
    </citation>
    <scope>NUCLEOTIDE SEQUENCE [LARGE SCALE GENOMIC DNA]</scope>
    <source>
        <strain evidence="1 2">DSM 102122</strain>
    </source>
</reference>
<comment type="caution">
    <text evidence="1">The sequence shown here is derived from an EMBL/GenBank/DDBJ whole genome shotgun (WGS) entry which is preliminary data.</text>
</comment>
<accession>A0A7W9GST3</accession>
<gene>
    <name evidence="1" type="ORF">HD601_003666</name>
</gene>
<dbReference type="SUPFAM" id="SSF47413">
    <property type="entry name" value="lambda repressor-like DNA-binding domains"/>
    <property type="match status" value="1"/>
</dbReference>
<dbReference type="Gene3D" id="1.10.260.40">
    <property type="entry name" value="lambda repressor-like DNA-binding domains"/>
    <property type="match status" value="1"/>
</dbReference>